<reference evidence="3" key="1">
    <citation type="submission" date="2020-10" db="EMBL/GenBank/DDBJ databases">
        <authorList>
            <person name="Gilroy R."/>
        </authorList>
    </citation>
    <scope>NUCLEOTIDE SEQUENCE</scope>
    <source>
        <strain evidence="3">ChiSjej4B22-9803</strain>
    </source>
</reference>
<dbReference type="SMART" id="SM00530">
    <property type="entry name" value="HTH_XRE"/>
    <property type="match status" value="1"/>
</dbReference>
<evidence type="ECO:0000256" key="1">
    <source>
        <dbReference type="ARBA" id="ARBA00023125"/>
    </source>
</evidence>
<dbReference type="AlphaFoldDB" id="A0A9D1S5L5"/>
<dbReference type="InterPro" id="IPR001387">
    <property type="entry name" value="Cro/C1-type_HTH"/>
</dbReference>
<sequence length="110" mass="12894">MIRLRELRTARGLTLEEVAERLGLRNQYVSNYELGRRNPDYETLKKFADFYGVTTDYLLEHDVPPKEEDFSEDIRAIARDMQSMTPRDRTLVKDLIRSMATKAGEQHEDS</sequence>
<evidence type="ECO:0000313" key="3">
    <source>
        <dbReference type="EMBL" id="HIU47766.1"/>
    </source>
</evidence>
<accession>A0A9D1S5L5</accession>
<dbReference type="EMBL" id="DVND01000007">
    <property type="protein sequence ID" value="HIU47766.1"/>
    <property type="molecule type" value="Genomic_DNA"/>
</dbReference>
<feature type="domain" description="HTH cro/C1-type" evidence="2">
    <location>
        <begin position="4"/>
        <end position="58"/>
    </location>
</feature>
<evidence type="ECO:0000259" key="2">
    <source>
        <dbReference type="PROSITE" id="PS50943"/>
    </source>
</evidence>
<proteinExistence type="predicted"/>
<dbReference type="PANTHER" id="PTHR46558">
    <property type="entry name" value="TRACRIPTIONAL REGULATORY PROTEIN-RELATED-RELATED"/>
    <property type="match status" value="1"/>
</dbReference>
<dbReference type="PANTHER" id="PTHR46558:SF11">
    <property type="entry name" value="HTH-TYPE TRANSCRIPTIONAL REGULATOR XRE"/>
    <property type="match status" value="1"/>
</dbReference>
<dbReference type="Pfam" id="PF01381">
    <property type="entry name" value="HTH_3"/>
    <property type="match status" value="1"/>
</dbReference>
<comment type="caution">
    <text evidence="3">The sequence shown here is derived from an EMBL/GenBank/DDBJ whole genome shotgun (WGS) entry which is preliminary data.</text>
</comment>
<reference evidence="3" key="2">
    <citation type="journal article" date="2021" name="PeerJ">
        <title>Extensive microbial diversity within the chicken gut microbiome revealed by metagenomics and culture.</title>
        <authorList>
            <person name="Gilroy R."/>
            <person name="Ravi A."/>
            <person name="Getino M."/>
            <person name="Pursley I."/>
            <person name="Horton D.L."/>
            <person name="Alikhan N.F."/>
            <person name="Baker D."/>
            <person name="Gharbi K."/>
            <person name="Hall N."/>
            <person name="Watson M."/>
            <person name="Adriaenssens E.M."/>
            <person name="Foster-Nyarko E."/>
            <person name="Jarju S."/>
            <person name="Secka A."/>
            <person name="Antonio M."/>
            <person name="Oren A."/>
            <person name="Chaudhuri R.R."/>
            <person name="La Ragione R."/>
            <person name="Hildebrand F."/>
            <person name="Pallen M.J."/>
        </authorList>
    </citation>
    <scope>NUCLEOTIDE SEQUENCE</scope>
    <source>
        <strain evidence="3">ChiSjej4B22-9803</strain>
    </source>
</reference>
<dbReference type="GO" id="GO:0003677">
    <property type="term" value="F:DNA binding"/>
    <property type="evidence" value="ECO:0007669"/>
    <property type="project" value="UniProtKB-KW"/>
</dbReference>
<dbReference type="CDD" id="cd00093">
    <property type="entry name" value="HTH_XRE"/>
    <property type="match status" value="1"/>
</dbReference>
<dbReference type="Gene3D" id="1.10.260.40">
    <property type="entry name" value="lambda repressor-like DNA-binding domains"/>
    <property type="match status" value="1"/>
</dbReference>
<keyword evidence="1" id="KW-0238">DNA-binding</keyword>
<organism evidence="3 4">
    <name type="scientific">Candidatus Avimonoglobus intestinipullorum</name>
    <dbReference type="NCBI Taxonomy" id="2840699"/>
    <lineage>
        <taxon>Bacteria</taxon>
        <taxon>Bacillati</taxon>
        <taxon>Bacillota</taxon>
        <taxon>Clostridia</taxon>
        <taxon>Eubacteriales</taxon>
        <taxon>Candidatus Avimonoglobus</taxon>
    </lineage>
</organism>
<evidence type="ECO:0000313" key="4">
    <source>
        <dbReference type="Proteomes" id="UP000824111"/>
    </source>
</evidence>
<dbReference type="Proteomes" id="UP000824111">
    <property type="component" value="Unassembled WGS sequence"/>
</dbReference>
<dbReference type="SUPFAM" id="SSF47413">
    <property type="entry name" value="lambda repressor-like DNA-binding domains"/>
    <property type="match status" value="1"/>
</dbReference>
<name>A0A9D1S5L5_9FIRM</name>
<gene>
    <name evidence="3" type="ORF">IAB04_00215</name>
</gene>
<dbReference type="PROSITE" id="PS50943">
    <property type="entry name" value="HTH_CROC1"/>
    <property type="match status" value="1"/>
</dbReference>
<dbReference type="InterPro" id="IPR010982">
    <property type="entry name" value="Lambda_DNA-bd_dom_sf"/>
</dbReference>
<protein>
    <submittedName>
        <fullName evidence="3">Helix-turn-helix transcriptional regulator</fullName>
    </submittedName>
</protein>